<dbReference type="InterPro" id="IPR058031">
    <property type="entry name" value="AAA_lid_NorR"/>
</dbReference>
<dbReference type="AlphaFoldDB" id="A0A4R1K9J2"/>
<feature type="modified residue" description="4-aspartylphosphate" evidence="8">
    <location>
        <position position="51"/>
    </location>
</feature>
<keyword evidence="2" id="KW-0547">Nucleotide-binding</keyword>
<evidence type="ECO:0000256" key="8">
    <source>
        <dbReference type="PROSITE-ProRule" id="PRU00169"/>
    </source>
</evidence>
<dbReference type="PANTHER" id="PTHR32071">
    <property type="entry name" value="TRANSCRIPTIONAL REGULATORY PROTEIN"/>
    <property type="match status" value="1"/>
</dbReference>
<keyword evidence="1 8" id="KW-0597">Phosphoprotein</keyword>
<dbReference type="PRINTS" id="PR01590">
    <property type="entry name" value="HTHFIS"/>
</dbReference>
<dbReference type="InterPro" id="IPR011006">
    <property type="entry name" value="CheY-like_superfamily"/>
</dbReference>
<dbReference type="EMBL" id="SMGG01000004">
    <property type="protein sequence ID" value="TCK61024.1"/>
    <property type="molecule type" value="Genomic_DNA"/>
</dbReference>
<dbReference type="Pfam" id="PF02954">
    <property type="entry name" value="HTH_8"/>
    <property type="match status" value="1"/>
</dbReference>
<dbReference type="Gene3D" id="1.10.8.60">
    <property type="match status" value="1"/>
</dbReference>
<dbReference type="Gene3D" id="1.10.10.60">
    <property type="entry name" value="Homeodomain-like"/>
    <property type="match status" value="1"/>
</dbReference>
<dbReference type="PROSITE" id="PS50045">
    <property type="entry name" value="SIGMA54_INTERACT_4"/>
    <property type="match status" value="1"/>
</dbReference>
<evidence type="ECO:0000313" key="11">
    <source>
        <dbReference type="EMBL" id="TCK61024.1"/>
    </source>
</evidence>
<dbReference type="Pfam" id="PF25601">
    <property type="entry name" value="AAA_lid_14"/>
    <property type="match status" value="1"/>
</dbReference>
<evidence type="ECO:0000256" key="2">
    <source>
        <dbReference type="ARBA" id="ARBA00022741"/>
    </source>
</evidence>
<dbReference type="SMART" id="SM00448">
    <property type="entry name" value="REC"/>
    <property type="match status" value="1"/>
</dbReference>
<dbReference type="Gene3D" id="3.40.50.2300">
    <property type="match status" value="1"/>
</dbReference>
<keyword evidence="3" id="KW-0067">ATP-binding</keyword>
<dbReference type="SUPFAM" id="SSF52540">
    <property type="entry name" value="P-loop containing nucleoside triphosphate hydrolases"/>
    <property type="match status" value="1"/>
</dbReference>
<dbReference type="InterPro" id="IPR009057">
    <property type="entry name" value="Homeodomain-like_sf"/>
</dbReference>
<dbReference type="SUPFAM" id="SSF46689">
    <property type="entry name" value="Homeodomain-like"/>
    <property type="match status" value="1"/>
</dbReference>
<dbReference type="Pfam" id="PF00158">
    <property type="entry name" value="Sigma54_activat"/>
    <property type="match status" value="1"/>
</dbReference>
<evidence type="ECO:0000256" key="7">
    <source>
        <dbReference type="ARBA" id="ARBA00023163"/>
    </source>
</evidence>
<feature type="domain" description="Sigma-54 factor interaction" evidence="9">
    <location>
        <begin position="140"/>
        <end position="364"/>
    </location>
</feature>
<keyword evidence="4" id="KW-0902">Two-component regulatory system</keyword>
<keyword evidence="6" id="KW-0238">DNA-binding</keyword>
<dbReference type="FunFam" id="3.40.50.300:FF:000006">
    <property type="entry name" value="DNA-binding transcriptional regulator NtrC"/>
    <property type="match status" value="1"/>
</dbReference>
<feature type="domain" description="Response regulatory" evidence="10">
    <location>
        <begin position="2"/>
        <end position="116"/>
    </location>
</feature>
<dbReference type="Gene3D" id="3.40.50.300">
    <property type="entry name" value="P-loop containing nucleotide triphosphate hydrolases"/>
    <property type="match status" value="1"/>
</dbReference>
<dbReference type="InterPro" id="IPR027417">
    <property type="entry name" value="P-loop_NTPase"/>
</dbReference>
<dbReference type="PANTHER" id="PTHR32071:SF117">
    <property type="entry name" value="PTS-DEPENDENT DIHYDROXYACETONE KINASE OPERON REGULATORY PROTEIN-RELATED"/>
    <property type="match status" value="1"/>
</dbReference>
<dbReference type="OrthoDB" id="9804019at2"/>
<dbReference type="GO" id="GO:0000160">
    <property type="term" value="P:phosphorelay signal transduction system"/>
    <property type="evidence" value="ECO:0007669"/>
    <property type="project" value="UniProtKB-KW"/>
</dbReference>
<dbReference type="CDD" id="cd00009">
    <property type="entry name" value="AAA"/>
    <property type="match status" value="1"/>
</dbReference>
<dbReference type="RefSeq" id="WP_132873877.1">
    <property type="nucleotide sequence ID" value="NZ_JAJUHT010000011.1"/>
</dbReference>
<evidence type="ECO:0000313" key="12">
    <source>
        <dbReference type="Proteomes" id="UP000294614"/>
    </source>
</evidence>
<dbReference type="InterPro" id="IPR003593">
    <property type="entry name" value="AAA+_ATPase"/>
</dbReference>
<dbReference type="Proteomes" id="UP000294614">
    <property type="component" value="Unassembled WGS sequence"/>
</dbReference>
<proteinExistence type="predicted"/>
<evidence type="ECO:0000256" key="4">
    <source>
        <dbReference type="ARBA" id="ARBA00023012"/>
    </source>
</evidence>
<dbReference type="InterPro" id="IPR001789">
    <property type="entry name" value="Sig_transdc_resp-reg_receiver"/>
</dbReference>
<dbReference type="InterPro" id="IPR025943">
    <property type="entry name" value="Sigma_54_int_dom_ATP-bd_2"/>
</dbReference>
<dbReference type="InterPro" id="IPR002078">
    <property type="entry name" value="Sigma_54_int"/>
</dbReference>
<dbReference type="SUPFAM" id="SSF52172">
    <property type="entry name" value="CheY-like"/>
    <property type="match status" value="1"/>
</dbReference>
<name>A0A4R1K9J2_9BACT</name>
<evidence type="ECO:0000256" key="6">
    <source>
        <dbReference type="ARBA" id="ARBA00023125"/>
    </source>
</evidence>
<dbReference type="PROSITE" id="PS50110">
    <property type="entry name" value="RESPONSE_REGULATORY"/>
    <property type="match status" value="1"/>
</dbReference>
<organism evidence="11 12">
    <name type="scientific">Seleniivibrio woodruffii</name>
    <dbReference type="NCBI Taxonomy" id="1078050"/>
    <lineage>
        <taxon>Bacteria</taxon>
        <taxon>Pseudomonadati</taxon>
        <taxon>Deferribacterota</taxon>
        <taxon>Deferribacteres</taxon>
        <taxon>Deferribacterales</taxon>
        <taxon>Geovibrionaceae</taxon>
        <taxon>Seleniivibrio</taxon>
    </lineage>
</organism>
<dbReference type="Pfam" id="PF00072">
    <property type="entry name" value="Response_reg"/>
    <property type="match status" value="1"/>
</dbReference>
<keyword evidence="12" id="KW-1185">Reference proteome</keyword>
<keyword evidence="7" id="KW-0804">Transcription</keyword>
<evidence type="ECO:0000256" key="3">
    <source>
        <dbReference type="ARBA" id="ARBA00022840"/>
    </source>
</evidence>
<keyword evidence="5" id="KW-0805">Transcription regulation</keyword>
<dbReference type="GO" id="GO:0006355">
    <property type="term" value="P:regulation of DNA-templated transcription"/>
    <property type="evidence" value="ECO:0007669"/>
    <property type="project" value="InterPro"/>
</dbReference>
<dbReference type="InterPro" id="IPR002197">
    <property type="entry name" value="HTH_Fis"/>
</dbReference>
<sequence length="442" mass="49456">MSVLIIEDNVSLATLISMYLSGEGIENEVVHNGFEGMARLNEREYDVLLTDIRLPKISGTEIFEKAKTLYPDMPVIIMTAFGNIPDAVKAMRDGAYDYITKPFENDDLLKTIKKAIEVSSIRKENSRLKQYMKDVNTPRMAGHSPAYLAMIKLADTVAPTDAPVLITGESGTGKELTARYIHGKSRRADKQFIAVNCAAIPEQLFESELFGHKKGAFTGADRDFKGRIAEAEGGTLFLDEIGEMPITVQVKLLRFLQESEIQPVGAGLPVKVNTRVIAATNKDLKSMSEKGTFREDLYYRLNVFPVEVPQLSRRREDIAELVELFSKKYGSKVTFSAEALSKLENAQWKGNIRELENTVYRICILKGQGVVAGEDVPTEASGDFAYSMNMVLPEDGLDLEEMEKTIIARALIKFGGNKSRTAKYLNIPRHVLLYRLEKYDME</sequence>
<dbReference type="GO" id="GO:0043565">
    <property type="term" value="F:sequence-specific DNA binding"/>
    <property type="evidence" value="ECO:0007669"/>
    <property type="project" value="InterPro"/>
</dbReference>
<protein>
    <submittedName>
        <fullName evidence="11">Two-component system NtrC family response regulator</fullName>
    </submittedName>
</protein>
<evidence type="ECO:0000259" key="10">
    <source>
        <dbReference type="PROSITE" id="PS50110"/>
    </source>
</evidence>
<dbReference type="SMART" id="SM00382">
    <property type="entry name" value="AAA"/>
    <property type="match status" value="1"/>
</dbReference>
<dbReference type="FunFam" id="3.40.50.2300:FF:000018">
    <property type="entry name" value="DNA-binding transcriptional regulator NtrC"/>
    <property type="match status" value="1"/>
</dbReference>
<accession>A0A4R1K9J2</accession>
<dbReference type="GO" id="GO:0005524">
    <property type="term" value="F:ATP binding"/>
    <property type="evidence" value="ECO:0007669"/>
    <property type="project" value="UniProtKB-KW"/>
</dbReference>
<gene>
    <name evidence="11" type="ORF">C8D98_1906</name>
</gene>
<comment type="caution">
    <text evidence="11">The sequence shown here is derived from an EMBL/GenBank/DDBJ whole genome shotgun (WGS) entry which is preliminary data.</text>
</comment>
<evidence type="ECO:0000256" key="1">
    <source>
        <dbReference type="ARBA" id="ARBA00022553"/>
    </source>
</evidence>
<dbReference type="PROSITE" id="PS00676">
    <property type="entry name" value="SIGMA54_INTERACT_2"/>
    <property type="match status" value="1"/>
</dbReference>
<evidence type="ECO:0000256" key="5">
    <source>
        <dbReference type="ARBA" id="ARBA00023015"/>
    </source>
</evidence>
<reference evidence="11 12" key="1">
    <citation type="submission" date="2019-03" db="EMBL/GenBank/DDBJ databases">
        <title>Genomic Encyclopedia of Type Strains, Phase IV (KMG-IV): sequencing the most valuable type-strain genomes for metagenomic binning, comparative biology and taxonomic classification.</title>
        <authorList>
            <person name="Goeker M."/>
        </authorList>
    </citation>
    <scope>NUCLEOTIDE SEQUENCE [LARGE SCALE GENOMIC DNA]</scope>
    <source>
        <strain evidence="11 12">DSM 24984</strain>
    </source>
</reference>
<evidence type="ECO:0000259" key="9">
    <source>
        <dbReference type="PROSITE" id="PS50045"/>
    </source>
</evidence>